<keyword evidence="5 9" id="KW-0812">Transmembrane</keyword>
<evidence type="ECO:0000256" key="4">
    <source>
        <dbReference type="ARBA" id="ARBA00022519"/>
    </source>
</evidence>
<evidence type="ECO:0000256" key="1">
    <source>
        <dbReference type="ARBA" id="ARBA00004429"/>
    </source>
</evidence>
<sequence length="140" mass="14478">MTEFTPLSAVAGGLLIGLAATALLLFNGRIAGISGLFHGLLHRDRQPWQILFLAGLVVGAGSFHHLFGSDIPQRADFPLVALLGAGFLVGLGTRLGSGCTSGHGVCGIGRRSARSVVATAIFMVTAVLATAVSRHWLGLY</sequence>
<name>A0AAE3HMQ0_9GAMM</name>
<keyword evidence="11" id="KW-1185">Reference proteome</keyword>
<evidence type="ECO:0000256" key="3">
    <source>
        <dbReference type="ARBA" id="ARBA00022475"/>
    </source>
</evidence>
<evidence type="ECO:0000256" key="6">
    <source>
        <dbReference type="ARBA" id="ARBA00022989"/>
    </source>
</evidence>
<feature type="transmembrane region" description="Helical" evidence="9">
    <location>
        <begin position="6"/>
        <end position="26"/>
    </location>
</feature>
<keyword evidence="6 9" id="KW-1133">Transmembrane helix</keyword>
<protein>
    <submittedName>
        <fullName evidence="10">Membrane protein YedE/YeeE</fullName>
    </submittedName>
</protein>
<comment type="caution">
    <text evidence="10">The sequence shown here is derived from an EMBL/GenBank/DDBJ whole genome shotgun (WGS) entry which is preliminary data.</text>
</comment>
<evidence type="ECO:0000313" key="11">
    <source>
        <dbReference type="Proteomes" id="UP001204445"/>
    </source>
</evidence>
<dbReference type="RefSeq" id="WP_259056015.1">
    <property type="nucleotide sequence ID" value="NZ_JANUCT010000014.1"/>
</dbReference>
<dbReference type="InterPro" id="IPR007272">
    <property type="entry name" value="Sulf_transp_TsuA/YedE"/>
</dbReference>
<accession>A0AAE3HMQ0</accession>
<keyword evidence="4" id="KW-0997">Cell inner membrane</keyword>
<evidence type="ECO:0000256" key="7">
    <source>
        <dbReference type="ARBA" id="ARBA00023136"/>
    </source>
</evidence>
<proteinExistence type="inferred from homology"/>
<evidence type="ECO:0000256" key="2">
    <source>
        <dbReference type="ARBA" id="ARBA00022448"/>
    </source>
</evidence>
<organism evidence="10 11">
    <name type="scientific">Methylohalomonas lacus</name>
    <dbReference type="NCBI Taxonomy" id="398773"/>
    <lineage>
        <taxon>Bacteria</taxon>
        <taxon>Pseudomonadati</taxon>
        <taxon>Pseudomonadota</taxon>
        <taxon>Gammaproteobacteria</taxon>
        <taxon>Methylohalomonadales</taxon>
        <taxon>Methylohalomonadaceae</taxon>
        <taxon>Methylohalomonas</taxon>
    </lineage>
</organism>
<feature type="transmembrane region" description="Helical" evidence="9">
    <location>
        <begin position="79"/>
        <end position="96"/>
    </location>
</feature>
<dbReference type="EMBL" id="JANUCT010000014">
    <property type="protein sequence ID" value="MCS3904006.1"/>
    <property type="molecule type" value="Genomic_DNA"/>
</dbReference>
<feature type="transmembrane region" description="Helical" evidence="9">
    <location>
        <begin position="47"/>
        <end position="67"/>
    </location>
</feature>
<evidence type="ECO:0000256" key="5">
    <source>
        <dbReference type="ARBA" id="ARBA00022692"/>
    </source>
</evidence>
<keyword evidence="2" id="KW-0813">Transport</keyword>
<evidence type="ECO:0000256" key="9">
    <source>
        <dbReference type="SAM" id="Phobius"/>
    </source>
</evidence>
<comment type="similarity">
    <text evidence="8">Belongs to the TsuA/YedE (TC 9.B.102) family.</text>
</comment>
<evidence type="ECO:0000256" key="8">
    <source>
        <dbReference type="ARBA" id="ARBA00035655"/>
    </source>
</evidence>
<keyword evidence="3" id="KW-1003">Cell membrane</keyword>
<dbReference type="PANTHER" id="PTHR30574:SF1">
    <property type="entry name" value="SULPHUR TRANSPORT DOMAIN-CONTAINING PROTEIN"/>
    <property type="match status" value="1"/>
</dbReference>
<evidence type="ECO:0000313" key="10">
    <source>
        <dbReference type="EMBL" id="MCS3904006.1"/>
    </source>
</evidence>
<keyword evidence="7 9" id="KW-0472">Membrane</keyword>
<dbReference type="PANTHER" id="PTHR30574">
    <property type="entry name" value="INNER MEMBRANE PROTEIN YEDE"/>
    <property type="match status" value="1"/>
</dbReference>
<reference evidence="10" key="1">
    <citation type="submission" date="2022-08" db="EMBL/GenBank/DDBJ databases">
        <title>Genomic Encyclopedia of Type Strains, Phase III (KMG-III): the genomes of soil and plant-associated and newly described type strains.</title>
        <authorList>
            <person name="Whitman W."/>
        </authorList>
    </citation>
    <scope>NUCLEOTIDE SEQUENCE</scope>
    <source>
        <strain evidence="10">HMT 1</strain>
    </source>
</reference>
<dbReference type="GO" id="GO:0005886">
    <property type="term" value="C:plasma membrane"/>
    <property type="evidence" value="ECO:0007669"/>
    <property type="project" value="UniProtKB-SubCell"/>
</dbReference>
<dbReference type="AlphaFoldDB" id="A0AAE3HMQ0"/>
<feature type="transmembrane region" description="Helical" evidence="9">
    <location>
        <begin position="116"/>
        <end position="137"/>
    </location>
</feature>
<comment type="subcellular location">
    <subcellularLocation>
        <location evidence="1">Cell inner membrane</location>
        <topology evidence="1">Multi-pass membrane protein</topology>
    </subcellularLocation>
</comment>
<dbReference type="Proteomes" id="UP001204445">
    <property type="component" value="Unassembled WGS sequence"/>
</dbReference>
<gene>
    <name evidence="10" type="ORF">J2T55_002038</name>
</gene>